<sequence>MSDRAAKSDMQSALSELSADLQDQDDNYVVCPYDKVHRILPSRLALHLIRCARNNSSIKLVRCPFNTTHMLKPDELQEHVASCEFRKVYARFKHADMLPPTEPRAPATDVVDSSENWDEEPPVPTYDPQAYCVRNPVIRYMHGGSASQRRDFRNSERIRLNKFK</sequence>
<feature type="domain" description="CHHC U11-48K-type" evidence="5">
    <location>
        <begin position="60"/>
        <end position="87"/>
    </location>
</feature>
<dbReference type="OMA" id="PFNTTHM"/>
<dbReference type="PROSITE" id="PS51800">
    <property type="entry name" value="ZF_CHHC_U11_48K"/>
    <property type="match status" value="2"/>
</dbReference>
<name>B4M1I5_DROVI</name>
<dbReference type="InterPro" id="IPR051591">
    <property type="entry name" value="UPF0224_FAM112_RNA_Proc"/>
</dbReference>
<evidence type="ECO:0000256" key="2">
    <source>
        <dbReference type="ARBA" id="ARBA00022771"/>
    </source>
</evidence>
<dbReference type="EMBL" id="CH940651">
    <property type="protein sequence ID" value="EDW65539.1"/>
    <property type="molecule type" value="Genomic_DNA"/>
</dbReference>
<dbReference type="SUPFAM" id="SSF57667">
    <property type="entry name" value="beta-beta-alpha zinc fingers"/>
    <property type="match status" value="1"/>
</dbReference>
<dbReference type="PANTHER" id="PTHR21402">
    <property type="entry name" value="GAMETOCYTE SPECIFIC FACTOR 1-RELATED"/>
    <property type="match status" value="1"/>
</dbReference>
<dbReference type="InParanoid" id="B4M1I5"/>
<dbReference type="KEGG" id="dvi:6631531"/>
<dbReference type="Pfam" id="PF05253">
    <property type="entry name" value="zf-U11-48K"/>
    <property type="match status" value="2"/>
</dbReference>
<evidence type="ECO:0000313" key="6">
    <source>
        <dbReference type="EMBL" id="EDW65539.1"/>
    </source>
</evidence>
<dbReference type="GO" id="GO:0008270">
    <property type="term" value="F:zinc ion binding"/>
    <property type="evidence" value="ECO:0007669"/>
    <property type="project" value="UniProtKB-KW"/>
</dbReference>
<dbReference type="HOGENOM" id="CLU_105561_1_0_1"/>
<keyword evidence="3" id="KW-0862">Zinc</keyword>
<organism evidence="6 7">
    <name type="scientific">Drosophila virilis</name>
    <name type="common">Fruit fly</name>
    <dbReference type="NCBI Taxonomy" id="7244"/>
    <lineage>
        <taxon>Eukaryota</taxon>
        <taxon>Metazoa</taxon>
        <taxon>Ecdysozoa</taxon>
        <taxon>Arthropoda</taxon>
        <taxon>Hexapoda</taxon>
        <taxon>Insecta</taxon>
        <taxon>Pterygota</taxon>
        <taxon>Neoptera</taxon>
        <taxon>Endopterygota</taxon>
        <taxon>Diptera</taxon>
        <taxon>Brachycera</taxon>
        <taxon>Muscomorpha</taxon>
        <taxon>Ephydroidea</taxon>
        <taxon>Drosophilidae</taxon>
        <taxon>Drosophila</taxon>
    </lineage>
</organism>
<dbReference type="OrthoDB" id="5839404at2759"/>
<evidence type="ECO:0000256" key="1">
    <source>
        <dbReference type="ARBA" id="ARBA00022723"/>
    </source>
</evidence>
<accession>B4M1I5</accession>
<proteinExistence type="predicted"/>
<evidence type="ECO:0000259" key="5">
    <source>
        <dbReference type="PROSITE" id="PS51800"/>
    </source>
</evidence>
<evidence type="ECO:0000256" key="4">
    <source>
        <dbReference type="SAM" id="MobiDB-lite"/>
    </source>
</evidence>
<dbReference type="InterPro" id="IPR036236">
    <property type="entry name" value="Znf_C2H2_sf"/>
</dbReference>
<evidence type="ECO:0000313" key="7">
    <source>
        <dbReference type="Proteomes" id="UP000008792"/>
    </source>
</evidence>
<gene>
    <name evidence="6" type="primary">Dvir\GJ19312</name>
    <name evidence="6" type="ORF">Dvir_GJ19312</name>
</gene>
<protein>
    <recommendedName>
        <fullName evidence="5">CHHC U11-48K-type domain-containing protein</fullName>
    </recommendedName>
</protein>
<dbReference type="PhylomeDB" id="B4M1I5"/>
<dbReference type="Proteomes" id="UP000008792">
    <property type="component" value="Unassembled WGS sequence"/>
</dbReference>
<keyword evidence="2" id="KW-0863">Zinc-finger</keyword>
<keyword evidence="1" id="KW-0479">Metal-binding</keyword>
<evidence type="ECO:0000256" key="3">
    <source>
        <dbReference type="ARBA" id="ARBA00022833"/>
    </source>
</evidence>
<dbReference type="InterPro" id="IPR022776">
    <property type="entry name" value="TRM13/UPF0224_CHHC_Znf_dom"/>
</dbReference>
<reference evidence="6 7" key="1">
    <citation type="journal article" date="2007" name="Nature">
        <title>Evolution of genes and genomes on the Drosophila phylogeny.</title>
        <authorList>
            <consortium name="Drosophila 12 Genomes Consortium"/>
            <person name="Clark A.G."/>
            <person name="Eisen M.B."/>
            <person name="Smith D.R."/>
            <person name="Bergman C.M."/>
            <person name="Oliver B."/>
            <person name="Markow T.A."/>
            <person name="Kaufman T.C."/>
            <person name="Kellis M."/>
            <person name="Gelbart W."/>
            <person name="Iyer V.N."/>
            <person name="Pollard D.A."/>
            <person name="Sackton T.B."/>
            <person name="Larracuente A.M."/>
            <person name="Singh N.D."/>
            <person name="Abad J.P."/>
            <person name="Abt D.N."/>
            <person name="Adryan B."/>
            <person name="Aguade M."/>
            <person name="Akashi H."/>
            <person name="Anderson W.W."/>
            <person name="Aquadro C.F."/>
            <person name="Ardell D.H."/>
            <person name="Arguello R."/>
            <person name="Artieri C.G."/>
            <person name="Barbash D.A."/>
            <person name="Barker D."/>
            <person name="Barsanti P."/>
            <person name="Batterham P."/>
            <person name="Batzoglou S."/>
            <person name="Begun D."/>
            <person name="Bhutkar A."/>
            <person name="Blanco E."/>
            <person name="Bosak S.A."/>
            <person name="Bradley R.K."/>
            <person name="Brand A.D."/>
            <person name="Brent M.R."/>
            <person name="Brooks A.N."/>
            <person name="Brown R.H."/>
            <person name="Butlin R.K."/>
            <person name="Caggese C."/>
            <person name="Calvi B.R."/>
            <person name="Bernardo de Carvalho A."/>
            <person name="Caspi A."/>
            <person name="Castrezana S."/>
            <person name="Celniker S.E."/>
            <person name="Chang J.L."/>
            <person name="Chapple C."/>
            <person name="Chatterji S."/>
            <person name="Chinwalla A."/>
            <person name="Civetta A."/>
            <person name="Clifton S.W."/>
            <person name="Comeron J.M."/>
            <person name="Costello J.C."/>
            <person name="Coyne J.A."/>
            <person name="Daub J."/>
            <person name="David R.G."/>
            <person name="Delcher A.L."/>
            <person name="Delehaunty K."/>
            <person name="Do C.B."/>
            <person name="Ebling H."/>
            <person name="Edwards K."/>
            <person name="Eickbush T."/>
            <person name="Evans J.D."/>
            <person name="Filipski A."/>
            <person name="Findeiss S."/>
            <person name="Freyhult E."/>
            <person name="Fulton L."/>
            <person name="Fulton R."/>
            <person name="Garcia A.C."/>
            <person name="Gardiner A."/>
            <person name="Garfield D.A."/>
            <person name="Garvin B.E."/>
            <person name="Gibson G."/>
            <person name="Gilbert D."/>
            <person name="Gnerre S."/>
            <person name="Godfrey J."/>
            <person name="Good R."/>
            <person name="Gotea V."/>
            <person name="Gravely B."/>
            <person name="Greenberg A.J."/>
            <person name="Griffiths-Jones S."/>
            <person name="Gross S."/>
            <person name="Guigo R."/>
            <person name="Gustafson E.A."/>
            <person name="Haerty W."/>
            <person name="Hahn M.W."/>
            <person name="Halligan D.L."/>
            <person name="Halpern A.L."/>
            <person name="Halter G.M."/>
            <person name="Han M.V."/>
            <person name="Heger A."/>
            <person name="Hillier L."/>
            <person name="Hinrichs A.S."/>
            <person name="Holmes I."/>
            <person name="Hoskins R.A."/>
            <person name="Hubisz M.J."/>
            <person name="Hultmark D."/>
            <person name="Huntley M.A."/>
            <person name="Jaffe D.B."/>
            <person name="Jagadeeshan S."/>
            <person name="Jeck W.R."/>
            <person name="Johnson J."/>
            <person name="Jones C.D."/>
            <person name="Jordan W.C."/>
            <person name="Karpen G.H."/>
            <person name="Kataoka E."/>
            <person name="Keightley P.D."/>
            <person name="Kheradpour P."/>
            <person name="Kirkness E.F."/>
            <person name="Koerich L.B."/>
            <person name="Kristiansen K."/>
            <person name="Kudrna D."/>
            <person name="Kulathinal R.J."/>
            <person name="Kumar S."/>
            <person name="Kwok R."/>
            <person name="Lander E."/>
            <person name="Langley C.H."/>
            <person name="Lapoint R."/>
            <person name="Lazzaro B.P."/>
            <person name="Lee S.J."/>
            <person name="Levesque L."/>
            <person name="Li R."/>
            <person name="Lin C.F."/>
            <person name="Lin M.F."/>
            <person name="Lindblad-Toh K."/>
            <person name="Llopart A."/>
            <person name="Long M."/>
            <person name="Low L."/>
            <person name="Lozovsky E."/>
            <person name="Lu J."/>
            <person name="Luo M."/>
            <person name="Machado C.A."/>
            <person name="Makalowski W."/>
            <person name="Marzo M."/>
            <person name="Matsuda M."/>
            <person name="Matzkin L."/>
            <person name="McAllister B."/>
            <person name="McBride C.S."/>
            <person name="McKernan B."/>
            <person name="McKernan K."/>
            <person name="Mendez-Lago M."/>
            <person name="Minx P."/>
            <person name="Mollenhauer M.U."/>
            <person name="Montooth K."/>
            <person name="Mount S.M."/>
            <person name="Mu X."/>
            <person name="Myers E."/>
            <person name="Negre B."/>
            <person name="Newfeld S."/>
            <person name="Nielsen R."/>
            <person name="Noor M.A."/>
            <person name="O'Grady P."/>
            <person name="Pachter L."/>
            <person name="Papaceit M."/>
            <person name="Parisi M.J."/>
            <person name="Parisi M."/>
            <person name="Parts L."/>
            <person name="Pedersen J.S."/>
            <person name="Pesole G."/>
            <person name="Phillippy A.M."/>
            <person name="Ponting C.P."/>
            <person name="Pop M."/>
            <person name="Porcelli D."/>
            <person name="Powell J.R."/>
            <person name="Prohaska S."/>
            <person name="Pruitt K."/>
            <person name="Puig M."/>
            <person name="Quesneville H."/>
            <person name="Ram K.R."/>
            <person name="Rand D."/>
            <person name="Rasmussen M.D."/>
            <person name="Reed L.K."/>
            <person name="Reenan R."/>
            <person name="Reily A."/>
            <person name="Remington K.A."/>
            <person name="Rieger T.T."/>
            <person name="Ritchie M.G."/>
            <person name="Robin C."/>
            <person name="Rogers Y.H."/>
            <person name="Rohde C."/>
            <person name="Rozas J."/>
            <person name="Rubenfield M.J."/>
            <person name="Ruiz A."/>
            <person name="Russo S."/>
            <person name="Salzberg S.L."/>
            <person name="Sanchez-Gracia A."/>
            <person name="Saranga D.J."/>
            <person name="Sato H."/>
            <person name="Schaeffer S.W."/>
            <person name="Schatz M.C."/>
            <person name="Schlenke T."/>
            <person name="Schwartz R."/>
            <person name="Segarra C."/>
            <person name="Singh R.S."/>
            <person name="Sirot L."/>
            <person name="Sirota M."/>
            <person name="Sisneros N.B."/>
            <person name="Smith C.D."/>
            <person name="Smith T.F."/>
            <person name="Spieth J."/>
            <person name="Stage D.E."/>
            <person name="Stark A."/>
            <person name="Stephan W."/>
            <person name="Strausberg R.L."/>
            <person name="Strempel S."/>
            <person name="Sturgill D."/>
            <person name="Sutton G."/>
            <person name="Sutton G.G."/>
            <person name="Tao W."/>
            <person name="Teichmann S."/>
            <person name="Tobari Y.N."/>
            <person name="Tomimura Y."/>
            <person name="Tsolas J.M."/>
            <person name="Valente V.L."/>
            <person name="Venter E."/>
            <person name="Venter J.C."/>
            <person name="Vicario S."/>
            <person name="Vieira F.G."/>
            <person name="Vilella A.J."/>
            <person name="Villasante A."/>
            <person name="Walenz B."/>
            <person name="Wang J."/>
            <person name="Wasserman M."/>
            <person name="Watts T."/>
            <person name="Wilson D."/>
            <person name="Wilson R.K."/>
            <person name="Wing R.A."/>
            <person name="Wolfner M.F."/>
            <person name="Wong A."/>
            <person name="Wong G.K."/>
            <person name="Wu C.I."/>
            <person name="Wu G."/>
            <person name="Yamamoto D."/>
            <person name="Yang H.P."/>
            <person name="Yang S.P."/>
            <person name="Yorke J.A."/>
            <person name="Yoshida K."/>
            <person name="Zdobnov E."/>
            <person name="Zhang P."/>
            <person name="Zhang Y."/>
            <person name="Zimin A.V."/>
            <person name="Baldwin J."/>
            <person name="Abdouelleil A."/>
            <person name="Abdulkadir J."/>
            <person name="Abebe A."/>
            <person name="Abera B."/>
            <person name="Abreu J."/>
            <person name="Acer S.C."/>
            <person name="Aftuck L."/>
            <person name="Alexander A."/>
            <person name="An P."/>
            <person name="Anderson E."/>
            <person name="Anderson S."/>
            <person name="Arachi H."/>
            <person name="Azer M."/>
            <person name="Bachantsang P."/>
            <person name="Barry A."/>
            <person name="Bayul T."/>
            <person name="Berlin A."/>
            <person name="Bessette D."/>
            <person name="Bloom T."/>
            <person name="Blye J."/>
            <person name="Boguslavskiy L."/>
            <person name="Bonnet C."/>
            <person name="Boukhgalter B."/>
            <person name="Bourzgui I."/>
            <person name="Brown A."/>
            <person name="Cahill P."/>
            <person name="Channer S."/>
            <person name="Cheshatsang Y."/>
            <person name="Chuda L."/>
            <person name="Citroen M."/>
            <person name="Collymore A."/>
            <person name="Cooke P."/>
            <person name="Costello M."/>
            <person name="D'Aco K."/>
            <person name="Daza R."/>
            <person name="De Haan G."/>
            <person name="DeGray S."/>
            <person name="DeMaso C."/>
            <person name="Dhargay N."/>
            <person name="Dooley K."/>
            <person name="Dooley E."/>
            <person name="Doricent M."/>
            <person name="Dorje P."/>
            <person name="Dorjee K."/>
            <person name="Dupes A."/>
            <person name="Elong R."/>
            <person name="Falk J."/>
            <person name="Farina A."/>
            <person name="Faro S."/>
            <person name="Ferguson D."/>
            <person name="Fisher S."/>
            <person name="Foley C.D."/>
            <person name="Franke A."/>
            <person name="Friedrich D."/>
            <person name="Gadbois L."/>
            <person name="Gearin G."/>
            <person name="Gearin C.R."/>
            <person name="Giannoukos G."/>
            <person name="Goode T."/>
            <person name="Graham J."/>
            <person name="Grandbois E."/>
            <person name="Grewal S."/>
            <person name="Gyaltsen K."/>
            <person name="Hafez N."/>
            <person name="Hagos B."/>
            <person name="Hall J."/>
            <person name="Henson C."/>
            <person name="Hollinger A."/>
            <person name="Honan T."/>
            <person name="Huard M.D."/>
            <person name="Hughes L."/>
            <person name="Hurhula B."/>
            <person name="Husby M.E."/>
            <person name="Kamat A."/>
            <person name="Kanga B."/>
            <person name="Kashin S."/>
            <person name="Khazanovich D."/>
            <person name="Kisner P."/>
            <person name="Lance K."/>
            <person name="Lara M."/>
            <person name="Lee W."/>
            <person name="Lennon N."/>
            <person name="Letendre F."/>
            <person name="LeVine R."/>
            <person name="Lipovsky A."/>
            <person name="Liu X."/>
            <person name="Liu J."/>
            <person name="Liu S."/>
            <person name="Lokyitsang T."/>
            <person name="Lokyitsang Y."/>
            <person name="Lubonja R."/>
            <person name="Lui A."/>
            <person name="MacDonald P."/>
            <person name="Magnisalis V."/>
            <person name="Maru K."/>
            <person name="Matthews C."/>
            <person name="McCusker W."/>
            <person name="McDonough S."/>
            <person name="Mehta T."/>
            <person name="Meldrim J."/>
            <person name="Meneus L."/>
            <person name="Mihai O."/>
            <person name="Mihalev A."/>
            <person name="Mihova T."/>
            <person name="Mittelman R."/>
            <person name="Mlenga V."/>
            <person name="Montmayeur A."/>
            <person name="Mulrain L."/>
            <person name="Navidi A."/>
            <person name="Naylor J."/>
            <person name="Negash T."/>
            <person name="Nguyen T."/>
            <person name="Nguyen N."/>
            <person name="Nicol R."/>
            <person name="Norbu C."/>
            <person name="Norbu N."/>
            <person name="Novod N."/>
            <person name="O'Neill B."/>
            <person name="Osman S."/>
            <person name="Markiewicz E."/>
            <person name="Oyono O.L."/>
            <person name="Patti C."/>
            <person name="Phunkhang P."/>
            <person name="Pierre F."/>
            <person name="Priest M."/>
            <person name="Raghuraman S."/>
            <person name="Rege F."/>
            <person name="Reyes R."/>
            <person name="Rise C."/>
            <person name="Rogov P."/>
            <person name="Ross K."/>
            <person name="Ryan E."/>
            <person name="Settipalli S."/>
            <person name="Shea T."/>
            <person name="Sherpa N."/>
            <person name="Shi L."/>
            <person name="Shih D."/>
            <person name="Sparrow T."/>
            <person name="Spaulding J."/>
            <person name="Stalker J."/>
            <person name="Stange-Thomann N."/>
            <person name="Stavropoulos S."/>
            <person name="Stone C."/>
            <person name="Strader C."/>
            <person name="Tesfaye S."/>
            <person name="Thomson T."/>
            <person name="Thoulutsang Y."/>
            <person name="Thoulutsang D."/>
            <person name="Topham K."/>
            <person name="Topping I."/>
            <person name="Tsamla T."/>
            <person name="Vassiliev H."/>
            <person name="Vo A."/>
            <person name="Wangchuk T."/>
            <person name="Wangdi T."/>
            <person name="Weiand M."/>
            <person name="Wilkinson J."/>
            <person name="Wilson A."/>
            <person name="Yadav S."/>
            <person name="Young G."/>
            <person name="Yu Q."/>
            <person name="Zembek L."/>
            <person name="Zhong D."/>
            <person name="Zimmer A."/>
            <person name="Zwirko Z."/>
            <person name="Jaffe D.B."/>
            <person name="Alvarez P."/>
            <person name="Brockman W."/>
            <person name="Butler J."/>
            <person name="Chin C."/>
            <person name="Gnerre S."/>
            <person name="Grabherr M."/>
            <person name="Kleber M."/>
            <person name="Mauceli E."/>
            <person name="MacCallum I."/>
        </authorList>
    </citation>
    <scope>NUCLEOTIDE SEQUENCE [LARGE SCALE GENOMIC DNA]</scope>
    <source>
        <strain evidence="7">Tucson 15010-1051.87</strain>
    </source>
</reference>
<dbReference type="AlphaFoldDB" id="B4M1I5"/>
<dbReference type="PANTHER" id="PTHR21402:SF5">
    <property type="entry name" value="GAMETOCYTE SPECIFIC FACTOR 1"/>
    <property type="match status" value="1"/>
</dbReference>
<feature type="domain" description="CHHC U11-48K-type" evidence="5">
    <location>
        <begin position="28"/>
        <end position="55"/>
    </location>
</feature>
<dbReference type="eggNOG" id="KOG4376">
    <property type="taxonomic scope" value="Eukaryota"/>
</dbReference>
<feature type="region of interest" description="Disordered" evidence="4">
    <location>
        <begin position="100"/>
        <end position="121"/>
    </location>
</feature>
<keyword evidence="7" id="KW-1185">Reference proteome</keyword>
<dbReference type="STRING" id="7244.B4M1I5"/>